<evidence type="ECO:0000256" key="4">
    <source>
        <dbReference type="ARBA" id="ARBA00022692"/>
    </source>
</evidence>
<keyword evidence="7" id="KW-0175">Coiled coil</keyword>
<evidence type="ECO:0000256" key="8">
    <source>
        <dbReference type="ARBA" id="ARBA00023136"/>
    </source>
</evidence>
<dbReference type="GO" id="GO:0006896">
    <property type="term" value="P:Golgi to vacuole transport"/>
    <property type="evidence" value="ECO:0007669"/>
    <property type="project" value="TreeGrafter"/>
</dbReference>
<evidence type="ECO:0000256" key="5">
    <source>
        <dbReference type="ARBA" id="ARBA00022927"/>
    </source>
</evidence>
<dbReference type="GO" id="GO:0016236">
    <property type="term" value="P:macroautophagy"/>
    <property type="evidence" value="ECO:0007669"/>
    <property type="project" value="TreeGrafter"/>
</dbReference>
<dbReference type="GO" id="GO:0000149">
    <property type="term" value="F:SNARE binding"/>
    <property type="evidence" value="ECO:0007669"/>
    <property type="project" value="TreeGrafter"/>
</dbReference>
<evidence type="ECO:0000313" key="12">
    <source>
        <dbReference type="Proteomes" id="UP001153620"/>
    </source>
</evidence>
<dbReference type="GO" id="GO:0005484">
    <property type="term" value="F:SNAP receptor activity"/>
    <property type="evidence" value="ECO:0007669"/>
    <property type="project" value="TreeGrafter"/>
</dbReference>
<keyword evidence="5" id="KW-0653">Protein transport</keyword>
<accession>A0A9N9RWV6</accession>
<keyword evidence="4 9" id="KW-0812">Transmembrane</keyword>
<dbReference type="OrthoDB" id="430637at2759"/>
<dbReference type="GO" id="GO:0031902">
    <property type="term" value="C:late endosome membrane"/>
    <property type="evidence" value="ECO:0007669"/>
    <property type="project" value="TreeGrafter"/>
</dbReference>
<dbReference type="FunFam" id="1.20.5.110:FF:000002">
    <property type="entry name" value="Vesicle transport through interaction with t-SNAREsB"/>
    <property type="match status" value="1"/>
</dbReference>
<dbReference type="SMART" id="SM00397">
    <property type="entry name" value="t_SNARE"/>
    <property type="match status" value="1"/>
</dbReference>
<dbReference type="PANTHER" id="PTHR21230:SF89">
    <property type="entry name" value="VESICLE TRANSPORT THROUGH INTERACTION WITH T-SNARES HOMOLOG 1B"/>
    <property type="match status" value="1"/>
</dbReference>
<feature type="domain" description="T-SNARE coiled-coil homology" evidence="10">
    <location>
        <begin position="13"/>
        <end position="80"/>
    </location>
</feature>
<dbReference type="GO" id="GO:0005789">
    <property type="term" value="C:endoplasmic reticulum membrane"/>
    <property type="evidence" value="ECO:0007669"/>
    <property type="project" value="TreeGrafter"/>
</dbReference>
<evidence type="ECO:0000256" key="7">
    <source>
        <dbReference type="ARBA" id="ARBA00023054"/>
    </source>
</evidence>
<dbReference type="Proteomes" id="UP001153620">
    <property type="component" value="Chromosome 2"/>
</dbReference>
<dbReference type="GO" id="GO:0042147">
    <property type="term" value="P:retrograde transport, endosome to Golgi"/>
    <property type="evidence" value="ECO:0007669"/>
    <property type="project" value="TreeGrafter"/>
</dbReference>
<dbReference type="GO" id="GO:0015031">
    <property type="term" value="P:protein transport"/>
    <property type="evidence" value="ECO:0007669"/>
    <property type="project" value="UniProtKB-KW"/>
</dbReference>
<dbReference type="InterPro" id="IPR000727">
    <property type="entry name" value="T_SNARE_dom"/>
</dbReference>
<evidence type="ECO:0000256" key="1">
    <source>
        <dbReference type="ARBA" id="ARBA00004211"/>
    </source>
</evidence>
<dbReference type="CDD" id="cd15890">
    <property type="entry name" value="SNARE_Vti1b"/>
    <property type="match status" value="1"/>
</dbReference>
<proteinExistence type="inferred from homology"/>
<keyword evidence="12" id="KW-1185">Reference proteome</keyword>
<evidence type="ECO:0000256" key="3">
    <source>
        <dbReference type="ARBA" id="ARBA00022448"/>
    </source>
</evidence>
<evidence type="ECO:0000256" key="9">
    <source>
        <dbReference type="SAM" id="Phobius"/>
    </source>
</evidence>
<feature type="transmembrane region" description="Helical" evidence="9">
    <location>
        <begin position="85"/>
        <end position="108"/>
    </location>
</feature>
<dbReference type="GO" id="GO:0031201">
    <property type="term" value="C:SNARE complex"/>
    <property type="evidence" value="ECO:0007669"/>
    <property type="project" value="TreeGrafter"/>
</dbReference>
<dbReference type="GO" id="GO:0006891">
    <property type="term" value="P:intra-Golgi vesicle-mediated transport"/>
    <property type="evidence" value="ECO:0007669"/>
    <property type="project" value="TreeGrafter"/>
</dbReference>
<evidence type="ECO:0000256" key="2">
    <source>
        <dbReference type="ARBA" id="ARBA00006108"/>
    </source>
</evidence>
<dbReference type="AlphaFoldDB" id="A0A9N9RWV6"/>
<dbReference type="GO" id="GO:0048280">
    <property type="term" value="P:vesicle fusion with Golgi apparatus"/>
    <property type="evidence" value="ECO:0007669"/>
    <property type="project" value="TreeGrafter"/>
</dbReference>
<protein>
    <recommendedName>
        <fullName evidence="10">t-SNARE coiled-coil homology domain-containing protein</fullName>
    </recommendedName>
</protein>
<evidence type="ECO:0000256" key="6">
    <source>
        <dbReference type="ARBA" id="ARBA00022989"/>
    </source>
</evidence>
<comment type="similarity">
    <text evidence="2">Belongs to the VTI1 family.</text>
</comment>
<sequence length="112" mass="12728">MSAYDWDTHNRQAVAEGRQILERTTASLARSNQVAIETENTGTEILSELDSQREALLRTGQRLDNADDGLSSSNKIMRTMLRTAFYNKLILILIIFLEICILAGMIYMKFVK</sequence>
<reference evidence="11" key="2">
    <citation type="submission" date="2022-10" db="EMBL/GenBank/DDBJ databases">
        <authorList>
            <consortium name="ENA_rothamsted_submissions"/>
            <consortium name="culmorum"/>
            <person name="King R."/>
        </authorList>
    </citation>
    <scope>NUCLEOTIDE SEQUENCE</scope>
</reference>
<dbReference type="Pfam" id="PF12352">
    <property type="entry name" value="V-SNARE_C"/>
    <property type="match status" value="1"/>
</dbReference>
<dbReference type="SUPFAM" id="SSF58038">
    <property type="entry name" value="SNARE fusion complex"/>
    <property type="match status" value="1"/>
</dbReference>
<dbReference type="PANTHER" id="PTHR21230">
    <property type="entry name" value="VESICLE TRANSPORT V-SNARE PROTEIN VTI1-RELATED"/>
    <property type="match status" value="1"/>
</dbReference>
<dbReference type="GO" id="GO:1903076">
    <property type="term" value="P:regulation of protein localization to plasma membrane"/>
    <property type="evidence" value="ECO:0007669"/>
    <property type="project" value="TreeGrafter"/>
</dbReference>
<evidence type="ECO:0000259" key="10">
    <source>
        <dbReference type="SMART" id="SM00397"/>
    </source>
</evidence>
<dbReference type="GO" id="GO:0012507">
    <property type="term" value="C:ER to Golgi transport vesicle membrane"/>
    <property type="evidence" value="ECO:0007669"/>
    <property type="project" value="TreeGrafter"/>
</dbReference>
<keyword evidence="8 9" id="KW-0472">Membrane</keyword>
<gene>
    <name evidence="11" type="ORF">CHIRRI_LOCUS7761</name>
</gene>
<name>A0A9N9RWV6_9DIPT</name>
<organism evidence="11 12">
    <name type="scientific">Chironomus riparius</name>
    <dbReference type="NCBI Taxonomy" id="315576"/>
    <lineage>
        <taxon>Eukaryota</taxon>
        <taxon>Metazoa</taxon>
        <taxon>Ecdysozoa</taxon>
        <taxon>Arthropoda</taxon>
        <taxon>Hexapoda</taxon>
        <taxon>Insecta</taxon>
        <taxon>Pterygota</taxon>
        <taxon>Neoptera</taxon>
        <taxon>Endopterygota</taxon>
        <taxon>Diptera</taxon>
        <taxon>Nematocera</taxon>
        <taxon>Chironomoidea</taxon>
        <taxon>Chironomidae</taxon>
        <taxon>Chironominae</taxon>
        <taxon>Chironomus</taxon>
    </lineage>
</organism>
<dbReference type="Gene3D" id="1.20.5.110">
    <property type="match status" value="1"/>
</dbReference>
<comment type="subcellular location">
    <subcellularLocation>
        <location evidence="1">Membrane</location>
        <topology evidence="1">Single-pass type IV membrane protein</topology>
    </subcellularLocation>
</comment>
<dbReference type="GO" id="GO:0005794">
    <property type="term" value="C:Golgi apparatus"/>
    <property type="evidence" value="ECO:0007669"/>
    <property type="project" value="TreeGrafter"/>
</dbReference>
<keyword evidence="6 9" id="KW-1133">Transmembrane helix</keyword>
<keyword evidence="3" id="KW-0813">Transport</keyword>
<evidence type="ECO:0000313" key="11">
    <source>
        <dbReference type="EMBL" id="CAG9804884.1"/>
    </source>
</evidence>
<dbReference type="GO" id="GO:0005829">
    <property type="term" value="C:cytosol"/>
    <property type="evidence" value="ECO:0007669"/>
    <property type="project" value="GOC"/>
</dbReference>
<reference evidence="11" key="1">
    <citation type="submission" date="2022-01" db="EMBL/GenBank/DDBJ databases">
        <authorList>
            <person name="King R."/>
        </authorList>
    </citation>
    <scope>NUCLEOTIDE SEQUENCE</scope>
</reference>
<dbReference type="EMBL" id="OU895878">
    <property type="protein sequence ID" value="CAG9804884.1"/>
    <property type="molecule type" value="Genomic_DNA"/>
</dbReference>